<dbReference type="GO" id="GO:0005737">
    <property type="term" value="C:cytoplasm"/>
    <property type="evidence" value="ECO:0007669"/>
    <property type="project" value="TreeGrafter"/>
</dbReference>
<keyword evidence="5 7" id="KW-0111">Calcium/phospholipid-binding</keyword>
<dbReference type="EMBL" id="CM029037">
    <property type="protein sequence ID" value="KAG2661658.1"/>
    <property type="molecule type" value="Genomic_DNA"/>
</dbReference>
<dbReference type="InterPro" id="IPR018502">
    <property type="entry name" value="Annexin_repeat"/>
</dbReference>
<dbReference type="InterPro" id="IPR001464">
    <property type="entry name" value="Annexin"/>
</dbReference>
<proteinExistence type="inferred from homology"/>
<dbReference type="PRINTS" id="PR01814">
    <property type="entry name" value="ANNEXINPLANT"/>
</dbReference>
<dbReference type="AlphaFoldDB" id="A0A8T0XRM9"/>
<sequence>MATLTVPASVPPVAEDCEQLHKAFEGWGTNEKLIISVLAHRDAAHRRAIRRAYAEKYGKELLRALGDEIHGKFELLVPLVSAYRYDGPEVNTSLAHSEAKILHENIHKKAYSDEEVIRILTTRSKAQLLATFNSYRDQFDHPINKDLKVDPKDEFLATLRAIIRCFTCPDRYFEKVLRLALGGMGTDEDDLTRVITTRAEVDLKLIKEAYQKRNSVPLERAVAKDTTRDYEDILLALLGAE</sequence>
<dbReference type="FunFam" id="1.10.220.10:FF:000008">
    <property type="entry name" value="Annexin"/>
    <property type="match status" value="1"/>
</dbReference>
<feature type="binding site" evidence="6">
    <location>
        <position position="223"/>
    </location>
    <ligand>
        <name>Ca(2+)</name>
        <dbReference type="ChEBI" id="CHEBI:29108"/>
        <label>1</label>
    </ligand>
</feature>
<dbReference type="SMART" id="SM00335">
    <property type="entry name" value="ANX"/>
    <property type="match status" value="3"/>
</dbReference>
<dbReference type="GO" id="GO:0009409">
    <property type="term" value="P:response to cold"/>
    <property type="evidence" value="ECO:0007669"/>
    <property type="project" value="TreeGrafter"/>
</dbReference>
<dbReference type="FunFam" id="1.10.220.10:FF:000001">
    <property type="entry name" value="Annexin"/>
    <property type="match status" value="1"/>
</dbReference>
<dbReference type="PROSITE" id="PS51897">
    <property type="entry name" value="ANNEXIN_2"/>
    <property type="match status" value="3"/>
</dbReference>
<dbReference type="InterPro" id="IPR009118">
    <property type="entry name" value="AnnexinD_plant"/>
</dbReference>
<keyword evidence="4 7" id="KW-0041">Annexin</keyword>
<dbReference type="SUPFAM" id="SSF47874">
    <property type="entry name" value="Annexin"/>
    <property type="match status" value="1"/>
</dbReference>
<dbReference type="GO" id="GO:0005509">
    <property type="term" value="F:calcium ion binding"/>
    <property type="evidence" value="ECO:0007669"/>
    <property type="project" value="InterPro"/>
</dbReference>
<evidence type="ECO:0000256" key="5">
    <source>
        <dbReference type="ARBA" id="ARBA00023302"/>
    </source>
</evidence>
<gene>
    <name evidence="8" type="ORF">PVAP13_1KG264669</name>
</gene>
<comment type="caution">
    <text evidence="8">The sequence shown here is derived from an EMBL/GenBank/DDBJ whole genome shotgun (WGS) entry which is preliminary data.</text>
</comment>
<dbReference type="PANTHER" id="PTHR10502:SF104">
    <property type="entry name" value="ANNEXIN D1"/>
    <property type="match status" value="1"/>
</dbReference>
<keyword evidence="9" id="KW-1185">Reference proteome</keyword>
<evidence type="ECO:0000313" key="9">
    <source>
        <dbReference type="Proteomes" id="UP000823388"/>
    </source>
</evidence>
<evidence type="ECO:0000256" key="4">
    <source>
        <dbReference type="ARBA" id="ARBA00023216"/>
    </source>
</evidence>
<evidence type="ECO:0000256" key="6">
    <source>
        <dbReference type="PIRSR" id="PIRSR609118-1"/>
    </source>
</evidence>
<protein>
    <recommendedName>
        <fullName evidence="7">Annexin</fullName>
    </recommendedName>
</protein>
<dbReference type="GO" id="GO:0005886">
    <property type="term" value="C:plasma membrane"/>
    <property type="evidence" value="ECO:0007669"/>
    <property type="project" value="TreeGrafter"/>
</dbReference>
<evidence type="ECO:0000313" key="8">
    <source>
        <dbReference type="EMBL" id="KAG2661658.1"/>
    </source>
</evidence>
<dbReference type="GO" id="GO:0005544">
    <property type="term" value="F:calcium-dependent phospholipid binding"/>
    <property type="evidence" value="ECO:0007669"/>
    <property type="project" value="UniProtKB-KW"/>
</dbReference>
<evidence type="ECO:0000256" key="2">
    <source>
        <dbReference type="ARBA" id="ARBA00022737"/>
    </source>
</evidence>
<dbReference type="Gene3D" id="1.10.220.10">
    <property type="entry name" value="Annexin"/>
    <property type="match status" value="3"/>
</dbReference>
<feature type="binding site" evidence="6">
    <location>
        <position position="231"/>
    </location>
    <ligand>
        <name>Ca(2+)</name>
        <dbReference type="ChEBI" id="CHEBI:29108"/>
        <label>1</label>
    </ligand>
</feature>
<organism evidence="8 9">
    <name type="scientific">Panicum virgatum</name>
    <name type="common">Blackwell switchgrass</name>
    <dbReference type="NCBI Taxonomy" id="38727"/>
    <lineage>
        <taxon>Eukaryota</taxon>
        <taxon>Viridiplantae</taxon>
        <taxon>Streptophyta</taxon>
        <taxon>Embryophyta</taxon>
        <taxon>Tracheophyta</taxon>
        <taxon>Spermatophyta</taxon>
        <taxon>Magnoliopsida</taxon>
        <taxon>Liliopsida</taxon>
        <taxon>Poales</taxon>
        <taxon>Poaceae</taxon>
        <taxon>PACMAD clade</taxon>
        <taxon>Panicoideae</taxon>
        <taxon>Panicodae</taxon>
        <taxon>Paniceae</taxon>
        <taxon>Panicinae</taxon>
        <taxon>Panicum</taxon>
        <taxon>Panicum sect. Hiantes</taxon>
    </lineage>
</organism>
<dbReference type="InterPro" id="IPR037104">
    <property type="entry name" value="Annexin_sf"/>
</dbReference>
<dbReference type="GO" id="GO:0009408">
    <property type="term" value="P:response to heat"/>
    <property type="evidence" value="ECO:0007669"/>
    <property type="project" value="TreeGrafter"/>
</dbReference>
<dbReference type="FunFam" id="1.10.220.10:FF:000009">
    <property type="entry name" value="Annexin"/>
    <property type="match status" value="1"/>
</dbReference>
<feature type="binding site" evidence="6">
    <location>
        <position position="185"/>
    </location>
    <ligand>
        <name>Ca(2+)</name>
        <dbReference type="ChEBI" id="CHEBI:29108"/>
        <label>1</label>
    </ligand>
</feature>
<keyword evidence="2 7" id="KW-0677">Repeat</keyword>
<feature type="binding site" evidence="6">
    <location>
        <position position="226"/>
    </location>
    <ligand>
        <name>Ca(2+)</name>
        <dbReference type="ChEBI" id="CHEBI:29108"/>
        <label>1</label>
    </ligand>
</feature>
<keyword evidence="3 6" id="KW-0106">Calcium</keyword>
<dbReference type="InterPro" id="IPR018252">
    <property type="entry name" value="Annexin_repeat_CS"/>
</dbReference>
<accession>A0A8T0XRM9</accession>
<dbReference type="Proteomes" id="UP000823388">
    <property type="component" value="Chromosome 1K"/>
</dbReference>
<evidence type="ECO:0000256" key="7">
    <source>
        <dbReference type="RuleBase" id="RU003540"/>
    </source>
</evidence>
<evidence type="ECO:0000256" key="1">
    <source>
        <dbReference type="ARBA" id="ARBA00022723"/>
    </source>
</evidence>
<keyword evidence="1 6" id="KW-0479">Metal-binding</keyword>
<dbReference type="PANTHER" id="PTHR10502">
    <property type="entry name" value="ANNEXIN"/>
    <property type="match status" value="1"/>
</dbReference>
<feature type="binding site" evidence="6">
    <location>
        <position position="225"/>
    </location>
    <ligand>
        <name>Ca(2+)</name>
        <dbReference type="ChEBI" id="CHEBI:29108"/>
        <label>1</label>
    </ligand>
</feature>
<comment type="similarity">
    <text evidence="7">Belongs to the annexin family.</text>
</comment>
<dbReference type="PROSITE" id="PS00223">
    <property type="entry name" value="ANNEXIN_1"/>
    <property type="match status" value="1"/>
</dbReference>
<dbReference type="GO" id="GO:0009414">
    <property type="term" value="P:response to water deprivation"/>
    <property type="evidence" value="ECO:0007669"/>
    <property type="project" value="TreeGrafter"/>
</dbReference>
<dbReference type="GO" id="GO:0009651">
    <property type="term" value="P:response to salt stress"/>
    <property type="evidence" value="ECO:0007669"/>
    <property type="project" value="TreeGrafter"/>
</dbReference>
<dbReference type="GO" id="GO:0001786">
    <property type="term" value="F:phosphatidylserine binding"/>
    <property type="evidence" value="ECO:0007669"/>
    <property type="project" value="TreeGrafter"/>
</dbReference>
<dbReference type="Pfam" id="PF00191">
    <property type="entry name" value="Annexin"/>
    <property type="match status" value="3"/>
</dbReference>
<dbReference type="PRINTS" id="PR00196">
    <property type="entry name" value="ANNEXIN"/>
</dbReference>
<comment type="domain">
    <text evidence="7">A pair of annexin repeats may form one binding site for calcium and phospholipid.</text>
</comment>
<name>A0A8T0XRM9_PANVG</name>
<reference evidence="8" key="1">
    <citation type="submission" date="2020-05" db="EMBL/GenBank/DDBJ databases">
        <title>WGS assembly of Panicum virgatum.</title>
        <authorList>
            <person name="Lovell J.T."/>
            <person name="Jenkins J."/>
            <person name="Shu S."/>
            <person name="Juenger T.E."/>
            <person name="Schmutz J."/>
        </authorList>
    </citation>
    <scope>NUCLEOTIDE SEQUENCE</scope>
    <source>
        <strain evidence="8">AP13</strain>
    </source>
</reference>
<evidence type="ECO:0000256" key="3">
    <source>
        <dbReference type="ARBA" id="ARBA00022837"/>
    </source>
</evidence>